<dbReference type="InterPro" id="IPR019428">
    <property type="entry name" value="7TM_GPCR_serpentine_rcpt_Str"/>
</dbReference>
<comment type="caution">
    <text evidence="2">The sequence shown here is derived from an EMBL/GenBank/DDBJ whole genome shotgun (WGS) entry which is preliminary data.</text>
</comment>
<keyword evidence="1" id="KW-0472">Membrane</keyword>
<evidence type="ECO:0000313" key="3">
    <source>
        <dbReference type="Proteomes" id="UP000230233"/>
    </source>
</evidence>
<dbReference type="GO" id="GO:0005886">
    <property type="term" value="C:plasma membrane"/>
    <property type="evidence" value="ECO:0007669"/>
    <property type="project" value="TreeGrafter"/>
</dbReference>
<reference evidence="3" key="1">
    <citation type="submission" date="2017-10" db="EMBL/GenBank/DDBJ databases">
        <title>Rapid genome shrinkage in a self-fertile nematode reveals novel sperm competition proteins.</title>
        <authorList>
            <person name="Yin D."/>
            <person name="Schwarz E.M."/>
            <person name="Thomas C.G."/>
            <person name="Felde R.L."/>
            <person name="Korf I.F."/>
            <person name="Cutter A.D."/>
            <person name="Schartner C.M."/>
            <person name="Ralston E.J."/>
            <person name="Meyer B.J."/>
            <person name="Haag E.S."/>
        </authorList>
    </citation>
    <scope>NUCLEOTIDE SEQUENCE [LARGE SCALE GENOMIC DNA]</scope>
    <source>
        <strain evidence="3">JU1422</strain>
    </source>
</reference>
<keyword evidence="1" id="KW-0812">Transmembrane</keyword>
<proteinExistence type="predicted"/>
<evidence type="ECO:0008006" key="4">
    <source>
        <dbReference type="Google" id="ProtNLM"/>
    </source>
</evidence>
<dbReference type="OrthoDB" id="5845950at2759"/>
<dbReference type="Proteomes" id="UP000230233">
    <property type="component" value="Chromosome V"/>
</dbReference>
<dbReference type="Pfam" id="PF10326">
    <property type="entry name" value="7TM_GPCR_Str"/>
    <property type="match status" value="1"/>
</dbReference>
<dbReference type="AlphaFoldDB" id="A0A2G5T9G5"/>
<dbReference type="GO" id="GO:0042048">
    <property type="term" value="P:olfactory behavior"/>
    <property type="evidence" value="ECO:0007669"/>
    <property type="project" value="TreeGrafter"/>
</dbReference>
<sequence length="216" mass="25054">MIYFSLISMLYAVLDFIVQPYMHSYGAAYVMIMDLRNSVFEDYPIIGVLLVALLCGCYSLTIYSIAINFVYRFFALQREGRLRYFSGKKLVCWILIPILAAAGWVINNWIFLRPDSEKTEYLRSRAKEKYDLDIDKTSYTGGLYWRTDPYGNQYLSMKDMIGALGLNQLFAIPLVTIIYFGKKSYGKIKELLKQGESEYSKQLQIQLYKALVAQVF</sequence>
<evidence type="ECO:0000256" key="1">
    <source>
        <dbReference type="SAM" id="Phobius"/>
    </source>
</evidence>
<dbReference type="PANTHER" id="PTHR22943">
    <property type="entry name" value="7-TRANSMEMBRANE DOMAIN RECEPTOR C.ELEGANS"/>
    <property type="match status" value="1"/>
</dbReference>
<organism evidence="2 3">
    <name type="scientific">Caenorhabditis nigoni</name>
    <dbReference type="NCBI Taxonomy" id="1611254"/>
    <lineage>
        <taxon>Eukaryota</taxon>
        <taxon>Metazoa</taxon>
        <taxon>Ecdysozoa</taxon>
        <taxon>Nematoda</taxon>
        <taxon>Chromadorea</taxon>
        <taxon>Rhabditida</taxon>
        <taxon>Rhabditina</taxon>
        <taxon>Rhabditomorpha</taxon>
        <taxon>Rhabditoidea</taxon>
        <taxon>Rhabditidae</taxon>
        <taxon>Peloderinae</taxon>
        <taxon>Caenorhabditis</taxon>
    </lineage>
</organism>
<feature type="transmembrane region" description="Helical" evidence="1">
    <location>
        <begin position="12"/>
        <end position="32"/>
    </location>
</feature>
<accession>A0A2G5T9G5</accession>
<keyword evidence="1" id="KW-1133">Transmembrane helix</keyword>
<protein>
    <recommendedName>
        <fullName evidence="4">7TM GPCR serpentine receptor class x (Srx) domain-containing protein</fullName>
    </recommendedName>
</protein>
<feature type="transmembrane region" description="Helical" evidence="1">
    <location>
        <begin position="44"/>
        <end position="70"/>
    </location>
</feature>
<dbReference type="PANTHER" id="PTHR22943:SF251">
    <property type="entry name" value="SEVEN TM RECEPTOR"/>
    <property type="match status" value="1"/>
</dbReference>
<gene>
    <name evidence="2" type="primary">Cnig_chr_V.g17433</name>
    <name evidence="2" type="ORF">B9Z55_017433</name>
</gene>
<evidence type="ECO:0000313" key="2">
    <source>
        <dbReference type="EMBL" id="PIC23900.1"/>
    </source>
</evidence>
<dbReference type="GO" id="GO:0038022">
    <property type="term" value="F:G protein-coupled olfactory receptor activity"/>
    <property type="evidence" value="ECO:0007669"/>
    <property type="project" value="TreeGrafter"/>
</dbReference>
<name>A0A2G5T9G5_9PELO</name>
<dbReference type="EMBL" id="PDUG01000005">
    <property type="protein sequence ID" value="PIC23900.1"/>
    <property type="molecule type" value="Genomic_DNA"/>
</dbReference>
<feature type="transmembrane region" description="Helical" evidence="1">
    <location>
        <begin position="160"/>
        <end position="180"/>
    </location>
</feature>
<keyword evidence="3" id="KW-1185">Reference proteome</keyword>
<feature type="transmembrane region" description="Helical" evidence="1">
    <location>
        <begin position="90"/>
        <end position="112"/>
    </location>
</feature>